<feature type="compositionally biased region" description="Low complexity" evidence="1">
    <location>
        <begin position="426"/>
        <end position="438"/>
    </location>
</feature>
<comment type="caution">
    <text evidence="2">The sequence shown here is derived from an EMBL/GenBank/DDBJ whole genome shotgun (WGS) entry which is preliminary data.</text>
</comment>
<feature type="compositionally biased region" description="Polar residues" evidence="1">
    <location>
        <begin position="450"/>
        <end position="464"/>
    </location>
</feature>
<dbReference type="EMBL" id="JH711573">
    <property type="protein sequence ID" value="EIW87061.1"/>
    <property type="molecule type" value="Genomic_DNA"/>
</dbReference>
<dbReference type="KEGG" id="cput:CONPUDRAFT_149100"/>
<reference evidence="3" key="1">
    <citation type="journal article" date="2012" name="Science">
        <title>The Paleozoic origin of enzymatic lignin decomposition reconstructed from 31 fungal genomes.</title>
        <authorList>
            <person name="Floudas D."/>
            <person name="Binder M."/>
            <person name="Riley R."/>
            <person name="Barry K."/>
            <person name="Blanchette R.A."/>
            <person name="Henrissat B."/>
            <person name="Martinez A.T."/>
            <person name="Otillar R."/>
            <person name="Spatafora J.W."/>
            <person name="Yadav J.S."/>
            <person name="Aerts A."/>
            <person name="Benoit I."/>
            <person name="Boyd A."/>
            <person name="Carlson A."/>
            <person name="Copeland A."/>
            <person name="Coutinho P.M."/>
            <person name="de Vries R.P."/>
            <person name="Ferreira P."/>
            <person name="Findley K."/>
            <person name="Foster B."/>
            <person name="Gaskell J."/>
            <person name="Glotzer D."/>
            <person name="Gorecki P."/>
            <person name="Heitman J."/>
            <person name="Hesse C."/>
            <person name="Hori C."/>
            <person name="Igarashi K."/>
            <person name="Jurgens J.A."/>
            <person name="Kallen N."/>
            <person name="Kersten P."/>
            <person name="Kohler A."/>
            <person name="Kuees U."/>
            <person name="Kumar T.K.A."/>
            <person name="Kuo A."/>
            <person name="LaButti K."/>
            <person name="Larrondo L.F."/>
            <person name="Lindquist E."/>
            <person name="Ling A."/>
            <person name="Lombard V."/>
            <person name="Lucas S."/>
            <person name="Lundell T."/>
            <person name="Martin R."/>
            <person name="McLaughlin D.J."/>
            <person name="Morgenstern I."/>
            <person name="Morin E."/>
            <person name="Murat C."/>
            <person name="Nagy L.G."/>
            <person name="Nolan M."/>
            <person name="Ohm R.A."/>
            <person name="Patyshakuliyeva A."/>
            <person name="Rokas A."/>
            <person name="Ruiz-Duenas F.J."/>
            <person name="Sabat G."/>
            <person name="Salamov A."/>
            <person name="Samejima M."/>
            <person name="Schmutz J."/>
            <person name="Slot J.C."/>
            <person name="St John F."/>
            <person name="Stenlid J."/>
            <person name="Sun H."/>
            <person name="Sun S."/>
            <person name="Syed K."/>
            <person name="Tsang A."/>
            <person name="Wiebenga A."/>
            <person name="Young D."/>
            <person name="Pisabarro A."/>
            <person name="Eastwood D.C."/>
            <person name="Martin F."/>
            <person name="Cullen D."/>
            <person name="Grigoriev I.V."/>
            <person name="Hibbett D.S."/>
        </authorList>
    </citation>
    <scope>NUCLEOTIDE SEQUENCE [LARGE SCALE GENOMIC DNA]</scope>
    <source>
        <strain evidence="3">RWD-64-598 SS2</strain>
    </source>
</reference>
<name>A0A5M3N880_CONPW</name>
<dbReference type="OrthoDB" id="5338195at2759"/>
<feature type="region of interest" description="Disordered" evidence="1">
    <location>
        <begin position="321"/>
        <end position="369"/>
    </location>
</feature>
<feature type="region of interest" description="Disordered" evidence="1">
    <location>
        <begin position="60"/>
        <end position="85"/>
    </location>
</feature>
<feature type="compositionally biased region" description="Polar residues" evidence="1">
    <location>
        <begin position="60"/>
        <end position="74"/>
    </location>
</feature>
<accession>A0A5M3N880</accession>
<dbReference type="AlphaFoldDB" id="A0A5M3N880"/>
<evidence type="ECO:0000313" key="3">
    <source>
        <dbReference type="Proteomes" id="UP000053558"/>
    </source>
</evidence>
<proteinExistence type="predicted"/>
<organism evidence="2 3">
    <name type="scientific">Coniophora puteana (strain RWD-64-598)</name>
    <name type="common">Brown rot fungus</name>
    <dbReference type="NCBI Taxonomy" id="741705"/>
    <lineage>
        <taxon>Eukaryota</taxon>
        <taxon>Fungi</taxon>
        <taxon>Dikarya</taxon>
        <taxon>Basidiomycota</taxon>
        <taxon>Agaricomycotina</taxon>
        <taxon>Agaricomycetes</taxon>
        <taxon>Agaricomycetidae</taxon>
        <taxon>Boletales</taxon>
        <taxon>Coniophorineae</taxon>
        <taxon>Coniophoraceae</taxon>
        <taxon>Coniophora</taxon>
    </lineage>
</organism>
<dbReference type="GeneID" id="19202554"/>
<keyword evidence="3" id="KW-1185">Reference proteome</keyword>
<dbReference type="Proteomes" id="UP000053558">
    <property type="component" value="Unassembled WGS sequence"/>
</dbReference>
<feature type="region of interest" description="Disordered" evidence="1">
    <location>
        <begin position="423"/>
        <end position="464"/>
    </location>
</feature>
<protein>
    <submittedName>
        <fullName evidence="2">Uncharacterized protein</fullName>
    </submittedName>
</protein>
<gene>
    <name evidence="2" type="ORF">CONPUDRAFT_149100</name>
</gene>
<dbReference type="OMA" id="VEPNATQ"/>
<evidence type="ECO:0000313" key="2">
    <source>
        <dbReference type="EMBL" id="EIW87061.1"/>
    </source>
</evidence>
<sequence>MFPKFSSRARGGKPADVVPPPHTIYNRGICTLEIGPHTFTETTIFEVHYQAVAHPAHSTSITTVNPTNAHTDGLSTKEPDSLLNDSAHTPLLKSLRASMDIPPALISQVNSAATSNPTLLNLLQLAASGRATADQLKTLEVLIQSLASSPSLDSFSAPAQSTGQLRAPTSAFAASGSSHAHSQASAKEFDIVLEFRENPSDRWILPREPAICQYNPVPGSSGSFSDIILTTRVPFSSNIVPQEDTDEVDRESPRPVVNKEIVNFRLMRASPMICESMMRYIGPPDRAEENRKIIEDTKLRKRIYLAHKLPDGFNLTQIRNAASPQYPMKPMKTTSDFNKPRRRTAVRKAPPDGGTQATPAKRKRASQPKPSVPAITIACFACGQTDVPLIMGGRYCRPCVEGGKGIADIPQVGGARFTYRLPAPVPAQQPSSSAAPSSTPHTRTMVIDNMQPQPYYPTSSGNAS</sequence>
<evidence type="ECO:0000256" key="1">
    <source>
        <dbReference type="SAM" id="MobiDB-lite"/>
    </source>
</evidence>
<dbReference type="RefSeq" id="XP_007763671.1">
    <property type="nucleotide sequence ID" value="XM_007765481.1"/>
</dbReference>